<gene>
    <name evidence="5" type="ORF">CAUJ_LOCUS13084</name>
</gene>
<dbReference type="GO" id="GO:0005737">
    <property type="term" value="C:cytoplasm"/>
    <property type="evidence" value="ECO:0007669"/>
    <property type="project" value="UniProtKB-SubCell"/>
</dbReference>
<evidence type="ECO:0000313" key="6">
    <source>
        <dbReference type="Proteomes" id="UP000835052"/>
    </source>
</evidence>
<comment type="caution">
    <text evidence="5">The sequence shown here is derived from an EMBL/GenBank/DDBJ whole genome shotgun (WGS) entry which is preliminary data.</text>
</comment>
<protein>
    <recommendedName>
        <fullName evidence="4">AB hydrolase-1 domain-containing protein</fullName>
    </recommendedName>
</protein>
<comment type="similarity">
    <text evidence="3">Belongs to the AB hydrolase superfamily. ABHD14 family.</text>
</comment>
<keyword evidence="2" id="KW-0963">Cytoplasm</keyword>
<evidence type="ECO:0000259" key="4">
    <source>
        <dbReference type="Pfam" id="PF12697"/>
    </source>
</evidence>
<dbReference type="PANTHER" id="PTHR46197:SF3">
    <property type="entry name" value="AB HYDROLASE-1 DOMAIN-CONTAINING PROTEIN"/>
    <property type="match status" value="1"/>
</dbReference>
<evidence type="ECO:0000256" key="1">
    <source>
        <dbReference type="ARBA" id="ARBA00004496"/>
    </source>
</evidence>
<organism evidence="5 6">
    <name type="scientific">Caenorhabditis auriculariae</name>
    <dbReference type="NCBI Taxonomy" id="2777116"/>
    <lineage>
        <taxon>Eukaryota</taxon>
        <taxon>Metazoa</taxon>
        <taxon>Ecdysozoa</taxon>
        <taxon>Nematoda</taxon>
        <taxon>Chromadorea</taxon>
        <taxon>Rhabditida</taxon>
        <taxon>Rhabditina</taxon>
        <taxon>Rhabditomorpha</taxon>
        <taxon>Rhabditoidea</taxon>
        <taxon>Rhabditidae</taxon>
        <taxon>Peloderinae</taxon>
        <taxon>Caenorhabditis</taxon>
    </lineage>
</organism>
<dbReference type="Pfam" id="PF12697">
    <property type="entry name" value="Abhydrolase_6"/>
    <property type="match status" value="1"/>
</dbReference>
<evidence type="ECO:0000256" key="3">
    <source>
        <dbReference type="ARBA" id="ARBA00037942"/>
    </source>
</evidence>
<evidence type="ECO:0000313" key="5">
    <source>
        <dbReference type="EMBL" id="CAD6197175.1"/>
    </source>
</evidence>
<feature type="domain" description="AB hydrolase-1" evidence="4">
    <location>
        <begin position="61"/>
        <end position="156"/>
    </location>
</feature>
<name>A0A8S1HPL9_9PELO</name>
<dbReference type="InterPro" id="IPR029058">
    <property type="entry name" value="AB_hydrolase_fold"/>
</dbReference>
<accession>A0A8S1HPL9</accession>
<dbReference type="SUPFAM" id="SSF53474">
    <property type="entry name" value="alpha/beta-Hydrolases"/>
    <property type="match status" value="1"/>
</dbReference>
<dbReference type="OrthoDB" id="284184at2759"/>
<dbReference type="EMBL" id="CAJGYM010000086">
    <property type="protein sequence ID" value="CAD6197175.1"/>
    <property type="molecule type" value="Genomic_DNA"/>
</dbReference>
<proteinExistence type="inferred from homology"/>
<comment type="subcellular location">
    <subcellularLocation>
        <location evidence="1">Cytoplasm</location>
    </subcellularLocation>
</comment>
<dbReference type="InterPro" id="IPR000073">
    <property type="entry name" value="AB_hydrolase_1"/>
</dbReference>
<dbReference type="Proteomes" id="UP000835052">
    <property type="component" value="Unassembled WGS sequence"/>
</dbReference>
<dbReference type="Gene3D" id="3.40.50.1820">
    <property type="entry name" value="alpha/beta hydrolase"/>
    <property type="match status" value="1"/>
</dbReference>
<sequence length="234" mass="25689">MVVVQPTSLLERADLSRPIPENVRKLAQVVEYDESRVEMGSHSVFVREARPPGAHYAKAAVVFLHGQSFSSATWLENNILRTFAALGYRAVAPDLPGSGQTRGRALRQEEKSSFLVDFIGTLGIKQVLVVCASMSAQYVLPLLSTERLTCVVAVAPSNTHEVTEPTTCTTPVLVVWGDRDTSLGPTAAANLRRLPHARLQKIPDAGHACYLHNPTFFEEVCVNFFELVRNYSGI</sequence>
<dbReference type="AlphaFoldDB" id="A0A8S1HPL9"/>
<keyword evidence="6" id="KW-1185">Reference proteome</keyword>
<evidence type="ECO:0000256" key="2">
    <source>
        <dbReference type="ARBA" id="ARBA00022490"/>
    </source>
</evidence>
<reference evidence="5" key="1">
    <citation type="submission" date="2020-10" db="EMBL/GenBank/DDBJ databases">
        <authorList>
            <person name="Kikuchi T."/>
        </authorList>
    </citation>
    <scope>NUCLEOTIDE SEQUENCE</scope>
    <source>
        <strain evidence="5">NKZ352</strain>
    </source>
</reference>
<dbReference type="PANTHER" id="PTHR46197">
    <property type="entry name" value="PROTEIN ABHD14B-LIKE"/>
    <property type="match status" value="1"/>
</dbReference>